<comment type="caution">
    <text evidence="2">The sequence shown here is derived from an EMBL/GenBank/DDBJ whole genome shotgun (WGS) entry which is preliminary data.</text>
</comment>
<dbReference type="EMBL" id="ASRX01000005">
    <property type="protein sequence ID" value="EYF08041.1"/>
    <property type="molecule type" value="Genomic_DNA"/>
</dbReference>
<dbReference type="STRING" id="1192034.CAP_5801"/>
<dbReference type="InterPro" id="IPR018683">
    <property type="entry name" value="DUF2169"/>
</dbReference>
<dbReference type="eggNOG" id="COG5351">
    <property type="taxonomic scope" value="Bacteria"/>
</dbReference>
<dbReference type="RefSeq" id="WP_044235912.1">
    <property type="nucleotide sequence ID" value="NZ_ASRX01000005.1"/>
</dbReference>
<proteinExistence type="predicted"/>
<organism evidence="2 3">
    <name type="scientific">Chondromyces apiculatus DSM 436</name>
    <dbReference type="NCBI Taxonomy" id="1192034"/>
    <lineage>
        <taxon>Bacteria</taxon>
        <taxon>Pseudomonadati</taxon>
        <taxon>Myxococcota</taxon>
        <taxon>Polyangia</taxon>
        <taxon>Polyangiales</taxon>
        <taxon>Polyangiaceae</taxon>
        <taxon>Chondromyces</taxon>
    </lineage>
</organism>
<dbReference type="Proteomes" id="UP000019678">
    <property type="component" value="Unassembled WGS sequence"/>
</dbReference>
<evidence type="ECO:0000313" key="2">
    <source>
        <dbReference type="EMBL" id="EYF08041.1"/>
    </source>
</evidence>
<feature type="domain" description="DUF2169" evidence="1">
    <location>
        <begin position="22"/>
        <end position="127"/>
    </location>
</feature>
<name>A0A017THK1_9BACT</name>
<evidence type="ECO:0000259" key="1">
    <source>
        <dbReference type="Pfam" id="PF09937"/>
    </source>
</evidence>
<accession>A0A017THK1</accession>
<protein>
    <recommendedName>
        <fullName evidence="1">DUF2169 domain-containing protein</fullName>
    </recommendedName>
</protein>
<sequence>MQNETPFALFQCDKMGVGRRFHGTVVVKGTFALAQGKLGLAAKQRDIALADEPWDPAAAERSSLKHAGEALLVKPSTDVIVTGTVQAPGGTPRKTWDAAVEVRRRGETKLAYRAQVLGPRCWRHTGAKGGR</sequence>
<dbReference type="Pfam" id="PF09937">
    <property type="entry name" value="DUF2169"/>
    <property type="match status" value="1"/>
</dbReference>
<keyword evidence="3" id="KW-1185">Reference proteome</keyword>
<evidence type="ECO:0000313" key="3">
    <source>
        <dbReference type="Proteomes" id="UP000019678"/>
    </source>
</evidence>
<reference evidence="2 3" key="1">
    <citation type="submission" date="2013-05" db="EMBL/GenBank/DDBJ databases">
        <title>Genome assembly of Chondromyces apiculatus DSM 436.</title>
        <authorList>
            <person name="Sharma G."/>
            <person name="Khatri I."/>
            <person name="Kaur C."/>
            <person name="Mayilraj S."/>
            <person name="Subramanian S."/>
        </authorList>
    </citation>
    <scope>NUCLEOTIDE SEQUENCE [LARGE SCALE GENOMIC DNA]</scope>
    <source>
        <strain evidence="2 3">DSM 436</strain>
    </source>
</reference>
<dbReference type="AlphaFoldDB" id="A0A017THK1"/>
<gene>
    <name evidence="2" type="ORF">CAP_5801</name>
</gene>